<evidence type="ECO:0000256" key="1">
    <source>
        <dbReference type="SAM" id="Phobius"/>
    </source>
</evidence>
<proteinExistence type="predicted"/>
<feature type="transmembrane region" description="Helical" evidence="1">
    <location>
        <begin position="71"/>
        <end position="95"/>
    </location>
</feature>
<protein>
    <submittedName>
        <fullName evidence="2">Uncharacterized protein</fullName>
    </submittedName>
</protein>
<keyword evidence="1" id="KW-0472">Membrane</keyword>
<evidence type="ECO:0000313" key="2">
    <source>
        <dbReference type="EMBL" id="KAF1915908.1"/>
    </source>
</evidence>
<dbReference type="EMBL" id="ML979135">
    <property type="protein sequence ID" value="KAF1915908.1"/>
    <property type="molecule type" value="Genomic_DNA"/>
</dbReference>
<organism evidence="2 3">
    <name type="scientific">Ampelomyces quisqualis</name>
    <name type="common">Powdery mildew agent</name>
    <dbReference type="NCBI Taxonomy" id="50730"/>
    <lineage>
        <taxon>Eukaryota</taxon>
        <taxon>Fungi</taxon>
        <taxon>Dikarya</taxon>
        <taxon>Ascomycota</taxon>
        <taxon>Pezizomycotina</taxon>
        <taxon>Dothideomycetes</taxon>
        <taxon>Pleosporomycetidae</taxon>
        <taxon>Pleosporales</taxon>
        <taxon>Pleosporineae</taxon>
        <taxon>Phaeosphaeriaceae</taxon>
        <taxon>Ampelomyces</taxon>
    </lineage>
</organism>
<name>A0A6A5QLZ5_AMPQU</name>
<dbReference type="Proteomes" id="UP000800096">
    <property type="component" value="Unassembled WGS sequence"/>
</dbReference>
<dbReference type="AlphaFoldDB" id="A0A6A5QLZ5"/>
<reference evidence="2" key="1">
    <citation type="journal article" date="2020" name="Stud. Mycol.">
        <title>101 Dothideomycetes genomes: a test case for predicting lifestyles and emergence of pathogens.</title>
        <authorList>
            <person name="Haridas S."/>
            <person name="Albert R."/>
            <person name="Binder M."/>
            <person name="Bloem J."/>
            <person name="Labutti K."/>
            <person name="Salamov A."/>
            <person name="Andreopoulos B."/>
            <person name="Baker S."/>
            <person name="Barry K."/>
            <person name="Bills G."/>
            <person name="Bluhm B."/>
            <person name="Cannon C."/>
            <person name="Castanera R."/>
            <person name="Culley D."/>
            <person name="Daum C."/>
            <person name="Ezra D."/>
            <person name="Gonzalez J."/>
            <person name="Henrissat B."/>
            <person name="Kuo A."/>
            <person name="Liang C."/>
            <person name="Lipzen A."/>
            <person name="Lutzoni F."/>
            <person name="Magnuson J."/>
            <person name="Mondo S."/>
            <person name="Nolan M."/>
            <person name="Ohm R."/>
            <person name="Pangilinan J."/>
            <person name="Park H.-J."/>
            <person name="Ramirez L."/>
            <person name="Alfaro M."/>
            <person name="Sun H."/>
            <person name="Tritt A."/>
            <person name="Yoshinaga Y."/>
            <person name="Zwiers L.-H."/>
            <person name="Turgeon B."/>
            <person name="Goodwin S."/>
            <person name="Spatafora J."/>
            <person name="Crous P."/>
            <person name="Grigoriev I."/>
        </authorList>
    </citation>
    <scope>NUCLEOTIDE SEQUENCE</scope>
    <source>
        <strain evidence="2">HMLAC05119</strain>
    </source>
</reference>
<keyword evidence="1" id="KW-1133">Transmembrane helix</keyword>
<dbReference type="OrthoDB" id="5290969at2759"/>
<sequence>MLKLVAVQAPSPPLQNLRVLPRHLLSLVDFCNPGHHTSVAYTTPTDEPGRIFHCHCIDHCKPSSSPFGTSAIFPFFSIADMLILSNMATRALLLLKDYRSRNTRSGPLEGLD</sequence>
<keyword evidence="3" id="KW-1185">Reference proteome</keyword>
<evidence type="ECO:0000313" key="3">
    <source>
        <dbReference type="Proteomes" id="UP000800096"/>
    </source>
</evidence>
<keyword evidence="1" id="KW-0812">Transmembrane</keyword>
<gene>
    <name evidence="2" type="ORF">BDU57DRAFT_573327</name>
</gene>
<accession>A0A6A5QLZ5</accession>